<dbReference type="PROSITE" id="PS50188">
    <property type="entry name" value="B302_SPRY"/>
    <property type="match status" value="1"/>
</dbReference>
<feature type="compositionally biased region" description="Low complexity" evidence="4">
    <location>
        <begin position="481"/>
        <end position="494"/>
    </location>
</feature>
<name>A0A9P6EQM8_9AGAR</name>
<evidence type="ECO:0000313" key="7">
    <source>
        <dbReference type="Proteomes" id="UP000807306"/>
    </source>
</evidence>
<dbReference type="Proteomes" id="UP000807306">
    <property type="component" value="Unassembled WGS sequence"/>
</dbReference>
<proteinExistence type="inferred from homology"/>
<feature type="region of interest" description="Disordered" evidence="4">
    <location>
        <begin position="310"/>
        <end position="343"/>
    </location>
</feature>
<evidence type="ECO:0000256" key="4">
    <source>
        <dbReference type="SAM" id="MobiDB-lite"/>
    </source>
</evidence>
<dbReference type="InterPro" id="IPR001870">
    <property type="entry name" value="B30.2/SPRY"/>
</dbReference>
<dbReference type="OrthoDB" id="10266026at2759"/>
<feature type="compositionally biased region" description="Low complexity" evidence="4">
    <location>
        <begin position="48"/>
        <end position="61"/>
    </location>
</feature>
<organism evidence="6 7">
    <name type="scientific">Crepidotus variabilis</name>
    <dbReference type="NCBI Taxonomy" id="179855"/>
    <lineage>
        <taxon>Eukaryota</taxon>
        <taxon>Fungi</taxon>
        <taxon>Dikarya</taxon>
        <taxon>Basidiomycota</taxon>
        <taxon>Agaricomycotina</taxon>
        <taxon>Agaricomycetes</taxon>
        <taxon>Agaricomycetidae</taxon>
        <taxon>Agaricales</taxon>
        <taxon>Agaricineae</taxon>
        <taxon>Crepidotaceae</taxon>
        <taxon>Crepidotus</taxon>
    </lineage>
</organism>
<feature type="region of interest" description="Disordered" evidence="4">
    <location>
        <begin position="573"/>
        <end position="755"/>
    </location>
</feature>
<feature type="region of interest" description="Disordered" evidence="4">
    <location>
        <begin position="461"/>
        <end position="494"/>
    </location>
</feature>
<evidence type="ECO:0000256" key="1">
    <source>
        <dbReference type="ARBA" id="ARBA00004123"/>
    </source>
</evidence>
<feature type="compositionally biased region" description="Polar residues" evidence="4">
    <location>
        <begin position="12"/>
        <end position="35"/>
    </location>
</feature>
<dbReference type="InterPro" id="IPR003877">
    <property type="entry name" value="SPRY_dom"/>
</dbReference>
<comment type="similarity">
    <text evidence="3">Belongs to the cclA family.</text>
</comment>
<keyword evidence="7" id="KW-1185">Reference proteome</keyword>
<dbReference type="InterPro" id="IPR043136">
    <property type="entry name" value="B30.2/SPRY_sf"/>
</dbReference>
<evidence type="ECO:0000256" key="3">
    <source>
        <dbReference type="ARBA" id="ARBA00038149"/>
    </source>
</evidence>
<feature type="region of interest" description="Disordered" evidence="4">
    <location>
        <begin position="384"/>
        <end position="403"/>
    </location>
</feature>
<dbReference type="CDD" id="cd12872">
    <property type="entry name" value="SPRY_Ash2"/>
    <property type="match status" value="1"/>
</dbReference>
<feature type="compositionally biased region" description="Basic and acidic residues" evidence="4">
    <location>
        <begin position="746"/>
        <end position="755"/>
    </location>
</feature>
<dbReference type="GO" id="GO:0048188">
    <property type="term" value="C:Set1C/COMPASS complex"/>
    <property type="evidence" value="ECO:0007669"/>
    <property type="project" value="InterPro"/>
</dbReference>
<dbReference type="EMBL" id="MU157828">
    <property type="protein sequence ID" value="KAF9533436.1"/>
    <property type="molecule type" value="Genomic_DNA"/>
</dbReference>
<dbReference type="GO" id="GO:0000976">
    <property type="term" value="F:transcription cis-regulatory region binding"/>
    <property type="evidence" value="ECO:0007669"/>
    <property type="project" value="TreeGrafter"/>
</dbReference>
<evidence type="ECO:0000259" key="5">
    <source>
        <dbReference type="PROSITE" id="PS50188"/>
    </source>
</evidence>
<dbReference type="InterPro" id="IPR037353">
    <property type="entry name" value="ASH2"/>
</dbReference>
<feature type="domain" description="B30.2/SPRY" evidence="5">
    <location>
        <begin position="116"/>
        <end position="318"/>
    </location>
</feature>
<evidence type="ECO:0000313" key="6">
    <source>
        <dbReference type="EMBL" id="KAF9533436.1"/>
    </source>
</evidence>
<feature type="compositionally biased region" description="Basic and acidic residues" evidence="4">
    <location>
        <begin position="591"/>
        <end position="625"/>
    </location>
</feature>
<dbReference type="Gene3D" id="2.60.120.920">
    <property type="match status" value="1"/>
</dbReference>
<dbReference type="PANTHER" id="PTHR10598:SF0">
    <property type="entry name" value="SET1_ASH2 HISTONE METHYLTRANSFERASE COMPLEX SUBUNIT ASH2"/>
    <property type="match status" value="1"/>
</dbReference>
<feature type="compositionally biased region" description="Basic and acidic residues" evidence="4">
    <location>
        <begin position="700"/>
        <end position="709"/>
    </location>
</feature>
<sequence length="755" mass="82587">MHAESSPFPDSEASSAFSTPNISTPQSTVNVTSAGPSRKRKRAPVTNASSPAPSDHAPSGANTTDLLATSRADLSSRPILSISRGPVFIPIAEGSLWNKTEMVGVNRVGYRYIPAGINPPGCASPCRTIESNPTSFRVSWEDRSSFLKVTKDGLGIAGSKGFRSARCNAPIREGKWYMEVKIIHGGGEHVGEESTKEGSHVRLGWARREAPLNAPAGLDGYSYGFRDKTGDKVTLSRPRPYGKPFGSGDVVGMYISLPTKRQANPKDPHDPANLKRVRIPIDLKGQEVFEILEYPAVKEMTTLMDYVGKPTNSGSLPSTSNKKGASGKLPERPAQPGTKPVNANLRSLPILEGSRIAFFVNGECQGTAFQDLYDYLPLRQTETQRKANSKKRTREGVKEHRENPFDDGTLGYYPFISLFNDAVIQLNPGPNFDFPPPDNIDELLDKMDPVKAGVPAINAPIPNNTSAGDPVSQNSADVDHTTSTTNDLSLSSVPTTLPPATDTLLQDAINVDVKPQMVPANSHSEASPAVTILTSKCNWRPTVERYPEFMKEEWEFDAREEEEAKVEFSKLAEKDAEEEEKRKLREKRKKQADARKKARKDAADRVAKNMKDEEEKEKALERERSTSVGLGITGMDGLNVKKERYTSNSLGSHLPGHLSAHHHSQPSPSPLRHSTSAYDQEQDRSGEDEVGPDDLQQYYDGHEHGHDPGSEAQSPATYASYGENQGGQSGYSTENGPDAEDDNEMDVDHELEAMI</sequence>
<feature type="non-terminal residue" evidence="6">
    <location>
        <position position="755"/>
    </location>
</feature>
<dbReference type="SUPFAM" id="SSF49899">
    <property type="entry name" value="Concanavalin A-like lectins/glucanases"/>
    <property type="match status" value="1"/>
</dbReference>
<feature type="compositionally biased region" description="Basic and acidic residues" evidence="4">
    <location>
        <begin position="573"/>
        <end position="583"/>
    </location>
</feature>
<dbReference type="InterPro" id="IPR013320">
    <property type="entry name" value="ConA-like_dom_sf"/>
</dbReference>
<dbReference type="AlphaFoldDB" id="A0A9P6EQM8"/>
<feature type="compositionally biased region" description="Polar residues" evidence="4">
    <location>
        <begin position="310"/>
        <end position="323"/>
    </location>
</feature>
<feature type="compositionally biased region" description="Basic and acidic residues" evidence="4">
    <location>
        <begin position="394"/>
        <end position="403"/>
    </location>
</feature>
<evidence type="ECO:0000256" key="2">
    <source>
        <dbReference type="ARBA" id="ARBA00023242"/>
    </source>
</evidence>
<protein>
    <recommendedName>
        <fullName evidence="5">B30.2/SPRY domain-containing protein</fullName>
    </recommendedName>
</protein>
<feature type="region of interest" description="Disordered" evidence="4">
    <location>
        <begin position="1"/>
        <end position="63"/>
    </location>
</feature>
<dbReference type="PANTHER" id="PTHR10598">
    <property type="entry name" value="SET1/ASH2 HISTONE METHYLTRANSFERASE COMPLEX SUBUNIT ASH2"/>
    <property type="match status" value="1"/>
</dbReference>
<dbReference type="Pfam" id="PF00622">
    <property type="entry name" value="SPRY"/>
    <property type="match status" value="1"/>
</dbReference>
<feature type="compositionally biased region" description="Polar residues" evidence="4">
    <location>
        <begin position="461"/>
        <end position="476"/>
    </location>
</feature>
<dbReference type="SMART" id="SM00449">
    <property type="entry name" value="SPRY"/>
    <property type="match status" value="1"/>
</dbReference>
<reference evidence="6" key="1">
    <citation type="submission" date="2020-11" db="EMBL/GenBank/DDBJ databases">
        <authorList>
            <consortium name="DOE Joint Genome Institute"/>
            <person name="Ahrendt S."/>
            <person name="Riley R."/>
            <person name="Andreopoulos W."/>
            <person name="Labutti K."/>
            <person name="Pangilinan J."/>
            <person name="Ruiz-Duenas F.J."/>
            <person name="Barrasa J.M."/>
            <person name="Sanchez-Garcia M."/>
            <person name="Camarero S."/>
            <person name="Miyauchi S."/>
            <person name="Serrano A."/>
            <person name="Linde D."/>
            <person name="Babiker R."/>
            <person name="Drula E."/>
            <person name="Ayuso-Fernandez I."/>
            <person name="Pacheco R."/>
            <person name="Padilla G."/>
            <person name="Ferreira P."/>
            <person name="Barriuso J."/>
            <person name="Kellner H."/>
            <person name="Castanera R."/>
            <person name="Alfaro M."/>
            <person name="Ramirez L."/>
            <person name="Pisabarro A.G."/>
            <person name="Kuo A."/>
            <person name="Tritt A."/>
            <person name="Lipzen A."/>
            <person name="He G."/>
            <person name="Yan M."/>
            <person name="Ng V."/>
            <person name="Cullen D."/>
            <person name="Martin F."/>
            <person name="Rosso M.-N."/>
            <person name="Henrissat B."/>
            <person name="Hibbett D."/>
            <person name="Martinez A.T."/>
            <person name="Grigoriev I.V."/>
        </authorList>
    </citation>
    <scope>NUCLEOTIDE SEQUENCE</scope>
    <source>
        <strain evidence="6">CBS 506.95</strain>
    </source>
</reference>
<keyword evidence="2" id="KW-0539">Nucleus</keyword>
<comment type="subcellular location">
    <subcellularLocation>
        <location evidence="1">Nucleus</location>
    </subcellularLocation>
</comment>
<gene>
    <name evidence="6" type="ORF">CPB83DRAFT_845256</name>
</gene>
<comment type="caution">
    <text evidence="6">The sequence shown here is derived from an EMBL/GenBank/DDBJ whole genome shotgun (WGS) entry which is preliminary data.</text>
</comment>
<accession>A0A9P6EQM8</accession>